<dbReference type="InterPro" id="IPR032675">
    <property type="entry name" value="LRR_dom_sf"/>
</dbReference>
<dbReference type="Gene3D" id="3.80.10.10">
    <property type="entry name" value="Ribonuclease Inhibitor"/>
    <property type="match status" value="1"/>
</dbReference>
<dbReference type="SMART" id="SM00368">
    <property type="entry name" value="LRR_RI"/>
    <property type="match status" value="4"/>
</dbReference>
<dbReference type="PANTHER" id="PTHR24112">
    <property type="entry name" value="LEUCINE-RICH REPEAT, ISOFORM F-RELATED"/>
    <property type="match status" value="1"/>
</dbReference>
<accession>A0A0G4FR53</accession>
<evidence type="ECO:0000313" key="1">
    <source>
        <dbReference type="EMBL" id="CEM16711.1"/>
    </source>
</evidence>
<sequence length="256" mass="27461">MDTSSETRLTAEERSRGRPAERKDGELCVLFEHACPTAQGRCNFPLESFDLLGFSLSARHLNLLLSSLPAGPGVVETLRCGPHVCKEGHLSVLLSFLRLKHGGEGRMPFTSLKTLCLANCDLSEEAVAIFHQLPASLEHLNLSGNRLRSASMEGLCLVLSFGWLPALLSLDVSNNPLGPSGVRALAKGLSSSPQPLPLQSLKLARTKAKAEGIEALCNALKAKKTTALQTLCPCRERNDGSRCETLGICTQCRGCA</sequence>
<protein>
    <submittedName>
        <fullName evidence="1">Uncharacterized protein</fullName>
    </submittedName>
</protein>
<dbReference type="Pfam" id="PF13516">
    <property type="entry name" value="LRR_6"/>
    <property type="match status" value="2"/>
</dbReference>
<reference evidence="1" key="1">
    <citation type="submission" date="2014-11" db="EMBL/GenBank/DDBJ databases">
        <authorList>
            <person name="Otto D Thomas"/>
            <person name="Naeem Raeece"/>
        </authorList>
    </citation>
    <scope>NUCLEOTIDE SEQUENCE</scope>
</reference>
<name>A0A0G4FR53_9ALVE</name>
<dbReference type="SUPFAM" id="SSF52047">
    <property type="entry name" value="RNI-like"/>
    <property type="match status" value="1"/>
</dbReference>
<gene>
    <name evidence="1" type="ORF">Cvel_460</name>
</gene>
<dbReference type="AlphaFoldDB" id="A0A0G4FR53"/>
<proteinExistence type="predicted"/>
<dbReference type="EMBL" id="CDMZ01000551">
    <property type="protein sequence ID" value="CEM16711.1"/>
    <property type="molecule type" value="Genomic_DNA"/>
</dbReference>
<dbReference type="PhylomeDB" id="A0A0G4FR53"/>
<dbReference type="PROSITE" id="PS51450">
    <property type="entry name" value="LRR"/>
    <property type="match status" value="1"/>
</dbReference>
<dbReference type="InterPro" id="IPR051279">
    <property type="entry name" value="PP1-Reg/Actin-Interact_Protein"/>
</dbReference>
<dbReference type="VEuPathDB" id="CryptoDB:Cvel_460"/>
<organism evidence="1">
    <name type="scientific">Chromera velia CCMP2878</name>
    <dbReference type="NCBI Taxonomy" id="1169474"/>
    <lineage>
        <taxon>Eukaryota</taxon>
        <taxon>Sar</taxon>
        <taxon>Alveolata</taxon>
        <taxon>Colpodellida</taxon>
        <taxon>Chromeraceae</taxon>
        <taxon>Chromera</taxon>
    </lineage>
</organism>
<dbReference type="InterPro" id="IPR001611">
    <property type="entry name" value="Leu-rich_rpt"/>
</dbReference>